<protein>
    <recommendedName>
        <fullName evidence="2">1-phosphatidylinositol-4-phosphate 5-kinase</fullName>
        <ecNumber evidence="2">2.7.1.68</ecNumber>
    </recommendedName>
    <alternativeName>
        <fullName evidence="10">1-phosphatidylinositol 4-phosphate kinase</fullName>
    </alternativeName>
    <alternativeName>
        <fullName evidence="8">Diphosphoinositide kinase</fullName>
    </alternativeName>
    <alternativeName>
        <fullName evidence="9">PIP5K</fullName>
    </alternativeName>
</protein>
<evidence type="ECO:0000256" key="10">
    <source>
        <dbReference type="ARBA" id="ARBA00082306"/>
    </source>
</evidence>
<evidence type="ECO:0000256" key="3">
    <source>
        <dbReference type="ARBA" id="ARBA00022553"/>
    </source>
</evidence>
<evidence type="ECO:0000256" key="12">
    <source>
        <dbReference type="SAM" id="MobiDB-lite"/>
    </source>
</evidence>
<feature type="domain" description="PIPK" evidence="13">
    <location>
        <begin position="135"/>
        <end position="578"/>
    </location>
</feature>
<dbReference type="STRING" id="27349.A0A0L6VLS2"/>
<dbReference type="InterPro" id="IPR002498">
    <property type="entry name" value="PInositol-4-P-4/5-kinase_core"/>
</dbReference>
<feature type="compositionally biased region" description="Polar residues" evidence="12">
    <location>
        <begin position="75"/>
        <end position="84"/>
    </location>
</feature>
<keyword evidence="15" id="KW-1185">Reference proteome</keyword>
<evidence type="ECO:0000313" key="15">
    <source>
        <dbReference type="Proteomes" id="UP000037035"/>
    </source>
</evidence>
<dbReference type="PANTHER" id="PTHR23086">
    <property type="entry name" value="PHOSPHATIDYLINOSITOL-4-PHOSPHATE 5-KINASE"/>
    <property type="match status" value="1"/>
</dbReference>
<dbReference type="SMART" id="SM00330">
    <property type="entry name" value="PIPKc"/>
    <property type="match status" value="1"/>
</dbReference>
<dbReference type="Pfam" id="PF01504">
    <property type="entry name" value="PIP5K"/>
    <property type="match status" value="1"/>
</dbReference>
<dbReference type="AlphaFoldDB" id="A0A0L6VLS2"/>
<evidence type="ECO:0000256" key="11">
    <source>
        <dbReference type="PROSITE-ProRule" id="PRU00781"/>
    </source>
</evidence>
<comment type="catalytic activity">
    <reaction evidence="1">
        <text>a 1,2-diacyl-sn-glycero-3-phospho-(1D-myo-inositol 4-phosphate) + ATP = a 1,2-diacyl-sn-glycero-3-phospho-(1D-myo-inositol-4,5-bisphosphate) + ADP + H(+)</text>
        <dbReference type="Rhea" id="RHEA:14425"/>
        <dbReference type="ChEBI" id="CHEBI:15378"/>
        <dbReference type="ChEBI" id="CHEBI:30616"/>
        <dbReference type="ChEBI" id="CHEBI:58178"/>
        <dbReference type="ChEBI" id="CHEBI:58456"/>
        <dbReference type="ChEBI" id="CHEBI:456216"/>
        <dbReference type="EC" id="2.7.1.68"/>
    </reaction>
</comment>
<dbReference type="EC" id="2.7.1.68" evidence="2"/>
<gene>
    <name evidence="14" type="ORF">VP01_1368g5</name>
</gene>
<dbReference type="VEuPathDB" id="FungiDB:VP01_1368g5"/>
<proteinExistence type="predicted"/>
<dbReference type="GO" id="GO:0005524">
    <property type="term" value="F:ATP binding"/>
    <property type="evidence" value="ECO:0007669"/>
    <property type="project" value="UniProtKB-UniRule"/>
</dbReference>
<keyword evidence="3" id="KW-0597">Phosphoprotein</keyword>
<feature type="region of interest" description="Disordered" evidence="12">
    <location>
        <begin position="1"/>
        <end position="123"/>
    </location>
</feature>
<dbReference type="GO" id="GO:0016308">
    <property type="term" value="F:1-phosphatidylinositol-4-phosphate 5-kinase activity"/>
    <property type="evidence" value="ECO:0007669"/>
    <property type="project" value="UniProtKB-EC"/>
</dbReference>
<dbReference type="OrthoDB" id="20783at2759"/>
<dbReference type="InterPro" id="IPR027483">
    <property type="entry name" value="PInositol-4-P-4/5-kinase_C_sf"/>
</dbReference>
<evidence type="ECO:0000256" key="8">
    <source>
        <dbReference type="ARBA" id="ARBA00078403"/>
    </source>
</evidence>
<reference evidence="14 15" key="1">
    <citation type="submission" date="2015-08" db="EMBL/GenBank/DDBJ databases">
        <title>Next Generation Sequencing and Analysis of the Genome of Puccinia sorghi L Schw, the Causal Agent of Maize Common Rust.</title>
        <authorList>
            <person name="Rochi L."/>
            <person name="Burguener G."/>
            <person name="Darino M."/>
            <person name="Turjanski A."/>
            <person name="Kreff E."/>
            <person name="Dieguez M.J."/>
            <person name="Sacco F."/>
        </authorList>
    </citation>
    <scope>NUCLEOTIDE SEQUENCE [LARGE SCALE GENOMIC DNA]</scope>
    <source>
        <strain evidence="14 15">RO10H11247</strain>
    </source>
</reference>
<comment type="caution">
    <text evidence="14">The sequence shown here is derived from an EMBL/GenBank/DDBJ whole genome shotgun (WGS) entry which is preliminary data.</text>
</comment>
<evidence type="ECO:0000313" key="14">
    <source>
        <dbReference type="EMBL" id="KNZ61713.1"/>
    </source>
</evidence>
<dbReference type="InterPro" id="IPR027484">
    <property type="entry name" value="PInositol-4-P-5-kinase_N"/>
</dbReference>
<dbReference type="PANTHER" id="PTHR23086:SF8">
    <property type="entry name" value="PHOSPHATIDYLINOSITOL 5-PHOSPHATE 4-KINASE, ISOFORM A"/>
    <property type="match status" value="1"/>
</dbReference>
<organism evidence="14 15">
    <name type="scientific">Puccinia sorghi</name>
    <dbReference type="NCBI Taxonomy" id="27349"/>
    <lineage>
        <taxon>Eukaryota</taxon>
        <taxon>Fungi</taxon>
        <taxon>Dikarya</taxon>
        <taxon>Basidiomycota</taxon>
        <taxon>Pucciniomycotina</taxon>
        <taxon>Pucciniomycetes</taxon>
        <taxon>Pucciniales</taxon>
        <taxon>Pucciniaceae</taxon>
        <taxon>Puccinia</taxon>
    </lineage>
</organism>
<dbReference type="CDD" id="cd17303">
    <property type="entry name" value="PIPKc_PIP5K_yeast_like"/>
    <property type="match status" value="1"/>
</dbReference>
<evidence type="ECO:0000256" key="6">
    <source>
        <dbReference type="ARBA" id="ARBA00022777"/>
    </source>
</evidence>
<keyword evidence="4 11" id="KW-0808">Transferase</keyword>
<name>A0A0L6VLS2_9BASI</name>
<dbReference type="SUPFAM" id="SSF56104">
    <property type="entry name" value="SAICAR synthase-like"/>
    <property type="match status" value="1"/>
</dbReference>
<evidence type="ECO:0000256" key="4">
    <source>
        <dbReference type="ARBA" id="ARBA00022679"/>
    </source>
</evidence>
<dbReference type="Gene3D" id="3.30.810.10">
    <property type="entry name" value="2-Layer Sandwich"/>
    <property type="match status" value="1"/>
</dbReference>
<sequence>MARLAPSRSIEESYVHTPSGTRPLHDTTTTATATTTTTTTPSPSNDFDHQIARHAEVIRKQRQSRRIEHAHESIDSTLSNNQFSYDPPPISAPSIQQRLSSSDQPNRSNRDQSKRRVSGHPNDVHGGVLVGNLIGEGHVNYVLMYNMLTGIRIGVSRCQAKVRRPLTDADYTARHKFTFDVVGNELTPSAKYDFKFKDYAPWVFRELREYFHLDPADYLLSLTAKYILSELGSPGKSGSFFYFSRDYRFIIKTIHPAENKFLRSILKDYHEHVKANPHTLLSRFYGLHRVKLPRGPKIHFVIMNNLFPPHRDIHETFDLKGSAVGREFPEDKAKAGSVLKDLNWLHRGRRIELGPTKKGLFEEQLKRDTALLQQLGIMDYSLLIGLHDMGRGNSEGLRDDQLRVFQPVAEGASSGLVAGPAHTPMAGSASSNSHPAGPVAGPSNGGGAGGGLNGSNSLTRRATTTTTSKRVEQELAASALRKAIQSSDPQLFSHTHRLPLKDRFTEKKKFIFYQDEGGFMASDDNNQPLPVIYYLGIIDILTPYSFVKKFEHFWKGMSHDKRTVFRGWFGGAHHIPSR</sequence>
<dbReference type="FunFam" id="3.30.800.10:FF:000009">
    <property type="entry name" value="Phosphatidylinositol 4-phosphate 5-kinase its3"/>
    <property type="match status" value="1"/>
</dbReference>
<accession>A0A0L6VLS2</accession>
<evidence type="ECO:0000259" key="13">
    <source>
        <dbReference type="PROSITE" id="PS51455"/>
    </source>
</evidence>
<dbReference type="PROSITE" id="PS51455">
    <property type="entry name" value="PIPK"/>
    <property type="match status" value="1"/>
</dbReference>
<dbReference type="GO" id="GO:0046854">
    <property type="term" value="P:phosphatidylinositol phosphate biosynthetic process"/>
    <property type="evidence" value="ECO:0007669"/>
    <property type="project" value="TreeGrafter"/>
</dbReference>
<evidence type="ECO:0000256" key="5">
    <source>
        <dbReference type="ARBA" id="ARBA00022741"/>
    </source>
</evidence>
<dbReference type="EMBL" id="LAVV01004098">
    <property type="protein sequence ID" value="KNZ61713.1"/>
    <property type="molecule type" value="Genomic_DNA"/>
</dbReference>
<dbReference type="Gene3D" id="3.30.800.10">
    <property type="entry name" value="Phosphatidylinositol Phosphate Kinase II Beta"/>
    <property type="match status" value="1"/>
</dbReference>
<evidence type="ECO:0000256" key="1">
    <source>
        <dbReference type="ARBA" id="ARBA00000444"/>
    </source>
</evidence>
<dbReference type="Proteomes" id="UP000037035">
    <property type="component" value="Unassembled WGS sequence"/>
</dbReference>
<keyword evidence="7 11" id="KW-0067">ATP-binding</keyword>
<feature type="region of interest" description="Disordered" evidence="12">
    <location>
        <begin position="415"/>
        <end position="469"/>
    </location>
</feature>
<feature type="compositionally biased region" description="Low complexity" evidence="12">
    <location>
        <begin position="27"/>
        <end position="40"/>
    </location>
</feature>
<feature type="compositionally biased region" description="Polar residues" evidence="12">
    <location>
        <begin position="93"/>
        <end position="107"/>
    </location>
</feature>
<dbReference type="GO" id="GO:0005886">
    <property type="term" value="C:plasma membrane"/>
    <property type="evidence" value="ECO:0007669"/>
    <property type="project" value="TreeGrafter"/>
</dbReference>
<evidence type="ECO:0000256" key="7">
    <source>
        <dbReference type="ARBA" id="ARBA00022840"/>
    </source>
</evidence>
<evidence type="ECO:0000256" key="2">
    <source>
        <dbReference type="ARBA" id="ARBA00012172"/>
    </source>
</evidence>
<feature type="compositionally biased region" description="Gly residues" evidence="12">
    <location>
        <begin position="443"/>
        <end position="453"/>
    </location>
</feature>
<feature type="compositionally biased region" description="Low complexity" evidence="12">
    <location>
        <begin position="454"/>
        <end position="467"/>
    </location>
</feature>
<evidence type="ECO:0000256" key="9">
    <source>
        <dbReference type="ARBA" id="ARBA00080374"/>
    </source>
</evidence>
<dbReference type="InterPro" id="IPR023610">
    <property type="entry name" value="PInositol-4/5-P-5/4-kinase"/>
</dbReference>
<keyword evidence="6 11" id="KW-0418">Kinase</keyword>
<feature type="compositionally biased region" description="Basic and acidic residues" evidence="12">
    <location>
        <begin position="46"/>
        <end position="74"/>
    </location>
</feature>
<keyword evidence="5 11" id="KW-0547">Nucleotide-binding</keyword>